<feature type="region of interest" description="Disordered" evidence="1">
    <location>
        <begin position="75"/>
        <end position="102"/>
    </location>
</feature>
<dbReference type="EMBL" id="MU004197">
    <property type="protein sequence ID" value="KAF2490382.1"/>
    <property type="molecule type" value="Genomic_DNA"/>
</dbReference>
<dbReference type="AlphaFoldDB" id="A0A6A6QDN1"/>
<protein>
    <submittedName>
        <fullName evidence="2">Uncharacterized protein</fullName>
    </submittedName>
</protein>
<keyword evidence="3" id="KW-1185">Reference proteome</keyword>
<sequence length="141" mass="15760">MHWSRISSPIKHIRNNLPHPQSTQPGPEPQPQPHKIIHLSQPHGSPPKHHALFRTSFKVNFPKAHPCSWVGSLLAQTAPPAEPPPLDTDTHKPLLPDTHRKQRAEDKILRRPVMGSSGAVVVFRRRAGGALMQVRALKIPF</sequence>
<organism evidence="2 3">
    <name type="scientific">Lophium mytilinum</name>
    <dbReference type="NCBI Taxonomy" id="390894"/>
    <lineage>
        <taxon>Eukaryota</taxon>
        <taxon>Fungi</taxon>
        <taxon>Dikarya</taxon>
        <taxon>Ascomycota</taxon>
        <taxon>Pezizomycotina</taxon>
        <taxon>Dothideomycetes</taxon>
        <taxon>Pleosporomycetidae</taxon>
        <taxon>Mytilinidiales</taxon>
        <taxon>Mytilinidiaceae</taxon>
        <taxon>Lophium</taxon>
    </lineage>
</organism>
<gene>
    <name evidence="2" type="ORF">BU16DRAFT_151294</name>
</gene>
<feature type="compositionally biased region" description="Basic and acidic residues" evidence="1">
    <location>
        <begin position="88"/>
        <end position="102"/>
    </location>
</feature>
<feature type="region of interest" description="Disordered" evidence="1">
    <location>
        <begin position="1"/>
        <end position="49"/>
    </location>
</feature>
<evidence type="ECO:0000256" key="1">
    <source>
        <dbReference type="SAM" id="MobiDB-lite"/>
    </source>
</evidence>
<evidence type="ECO:0000313" key="2">
    <source>
        <dbReference type="EMBL" id="KAF2490382.1"/>
    </source>
</evidence>
<dbReference type="Proteomes" id="UP000799750">
    <property type="component" value="Unassembled WGS sequence"/>
</dbReference>
<name>A0A6A6QDN1_9PEZI</name>
<accession>A0A6A6QDN1</accession>
<reference evidence="2" key="1">
    <citation type="journal article" date="2020" name="Stud. Mycol.">
        <title>101 Dothideomycetes genomes: a test case for predicting lifestyles and emergence of pathogens.</title>
        <authorList>
            <person name="Haridas S."/>
            <person name="Albert R."/>
            <person name="Binder M."/>
            <person name="Bloem J."/>
            <person name="Labutti K."/>
            <person name="Salamov A."/>
            <person name="Andreopoulos B."/>
            <person name="Baker S."/>
            <person name="Barry K."/>
            <person name="Bills G."/>
            <person name="Bluhm B."/>
            <person name="Cannon C."/>
            <person name="Castanera R."/>
            <person name="Culley D."/>
            <person name="Daum C."/>
            <person name="Ezra D."/>
            <person name="Gonzalez J."/>
            <person name="Henrissat B."/>
            <person name="Kuo A."/>
            <person name="Liang C."/>
            <person name="Lipzen A."/>
            <person name="Lutzoni F."/>
            <person name="Magnuson J."/>
            <person name="Mondo S."/>
            <person name="Nolan M."/>
            <person name="Ohm R."/>
            <person name="Pangilinan J."/>
            <person name="Park H.-J."/>
            <person name="Ramirez L."/>
            <person name="Alfaro M."/>
            <person name="Sun H."/>
            <person name="Tritt A."/>
            <person name="Yoshinaga Y."/>
            <person name="Zwiers L.-H."/>
            <person name="Turgeon B."/>
            <person name="Goodwin S."/>
            <person name="Spatafora J."/>
            <person name="Crous P."/>
            <person name="Grigoriev I."/>
        </authorList>
    </citation>
    <scope>NUCLEOTIDE SEQUENCE</scope>
    <source>
        <strain evidence="2">CBS 269.34</strain>
    </source>
</reference>
<evidence type="ECO:0000313" key="3">
    <source>
        <dbReference type="Proteomes" id="UP000799750"/>
    </source>
</evidence>
<proteinExistence type="predicted"/>